<keyword evidence="8 10" id="KW-1133">Transmembrane helix</keyword>
<comment type="subcellular location">
    <subcellularLocation>
        <location evidence="1">Endoplasmic reticulum membrane</location>
        <topology evidence="1">Multi-pass membrane protein</topology>
    </subcellularLocation>
</comment>
<reference evidence="12" key="1">
    <citation type="journal article" date="2016" name="Proc. Natl. Acad. Sci. U.S.A.">
        <title>Comparative genomics of biotechnologically important yeasts.</title>
        <authorList>
            <person name="Riley R."/>
            <person name="Haridas S."/>
            <person name="Wolfe K.H."/>
            <person name="Lopes M.R."/>
            <person name="Hittinger C.T."/>
            <person name="Goeker M."/>
            <person name="Salamov A.A."/>
            <person name="Wisecaver J.H."/>
            <person name="Long T.M."/>
            <person name="Calvey C.H."/>
            <person name="Aerts A.L."/>
            <person name="Barry K.W."/>
            <person name="Choi C."/>
            <person name="Clum A."/>
            <person name="Coughlan A.Y."/>
            <person name="Deshpande S."/>
            <person name="Douglass A.P."/>
            <person name="Hanson S.J."/>
            <person name="Klenk H.-P."/>
            <person name="LaButti K.M."/>
            <person name="Lapidus A."/>
            <person name="Lindquist E.A."/>
            <person name="Lipzen A.M."/>
            <person name="Meier-Kolthoff J.P."/>
            <person name="Ohm R.A."/>
            <person name="Otillar R.P."/>
            <person name="Pangilinan J.L."/>
            <person name="Peng Y."/>
            <person name="Rokas A."/>
            <person name="Rosa C.A."/>
            <person name="Scheuner C."/>
            <person name="Sibirny A.A."/>
            <person name="Slot J.C."/>
            <person name="Stielow J.B."/>
            <person name="Sun H."/>
            <person name="Kurtzman C.P."/>
            <person name="Blackwell M."/>
            <person name="Grigoriev I.V."/>
            <person name="Jeffries T.W."/>
        </authorList>
    </citation>
    <scope>NUCLEOTIDE SEQUENCE [LARGE SCALE GENOMIC DNA]</scope>
    <source>
        <strain evidence="12">NRRL Y-1626</strain>
    </source>
</reference>
<dbReference type="InterPro" id="IPR009580">
    <property type="entry name" value="GPI_biosynthesis_protein_Pig-F"/>
</dbReference>
<dbReference type="Pfam" id="PF06699">
    <property type="entry name" value="PIG-F"/>
    <property type="match status" value="1"/>
</dbReference>
<evidence type="ECO:0000256" key="8">
    <source>
        <dbReference type="ARBA" id="ARBA00022989"/>
    </source>
</evidence>
<evidence type="ECO:0000256" key="10">
    <source>
        <dbReference type="SAM" id="Phobius"/>
    </source>
</evidence>
<gene>
    <name evidence="11" type="ORF">HANVADRAFT_16056</name>
</gene>
<feature type="non-terminal residue" evidence="11">
    <location>
        <position position="1"/>
    </location>
</feature>
<evidence type="ECO:0000256" key="4">
    <source>
        <dbReference type="ARBA" id="ARBA00020927"/>
    </source>
</evidence>
<feature type="transmembrane region" description="Helical" evidence="10">
    <location>
        <begin position="156"/>
        <end position="178"/>
    </location>
</feature>
<proteinExistence type="inferred from homology"/>
<evidence type="ECO:0000256" key="9">
    <source>
        <dbReference type="ARBA" id="ARBA00023136"/>
    </source>
</evidence>
<evidence type="ECO:0000256" key="6">
    <source>
        <dbReference type="ARBA" id="ARBA00022692"/>
    </source>
</evidence>
<evidence type="ECO:0000256" key="5">
    <source>
        <dbReference type="ARBA" id="ARBA00022502"/>
    </source>
</evidence>
<evidence type="ECO:0000256" key="7">
    <source>
        <dbReference type="ARBA" id="ARBA00022824"/>
    </source>
</evidence>
<dbReference type="OrthoDB" id="17366at2759"/>
<dbReference type="UniPathway" id="UPA00196"/>
<feature type="non-terminal residue" evidence="11">
    <location>
        <position position="179"/>
    </location>
</feature>
<feature type="transmembrane region" description="Helical" evidence="10">
    <location>
        <begin position="66"/>
        <end position="89"/>
    </location>
</feature>
<evidence type="ECO:0000256" key="1">
    <source>
        <dbReference type="ARBA" id="ARBA00004477"/>
    </source>
</evidence>
<evidence type="ECO:0000313" key="11">
    <source>
        <dbReference type="EMBL" id="OBA27067.1"/>
    </source>
</evidence>
<comment type="pathway">
    <text evidence="2">Glycolipid biosynthesis; glycosylphosphatidylinositol-anchor biosynthesis.</text>
</comment>
<sequence length="179" mass="20778">VRLNKTWKVFPFHLFPILKYAFIDTNYNLVKSLQVLIPCQIIYLLFQVIPNTNYGRKKMKTMKPNIIILLQCLILMPIVSLLLTFFITICGGPLKKFKDTFYLSCHINTISLPMGYTLINCNFKQVNLKKYYIIVLLGTWLGCFVIPLDWDREWQIWPTSLVVGAYIAGIIAYGLGIYI</sequence>
<dbReference type="AlphaFoldDB" id="A0A1B7TEA3"/>
<keyword evidence="12" id="KW-1185">Reference proteome</keyword>
<evidence type="ECO:0000256" key="3">
    <source>
        <dbReference type="ARBA" id="ARBA00007978"/>
    </source>
</evidence>
<organism evidence="11 12">
    <name type="scientific">Hanseniaspora valbyensis NRRL Y-1626</name>
    <dbReference type="NCBI Taxonomy" id="766949"/>
    <lineage>
        <taxon>Eukaryota</taxon>
        <taxon>Fungi</taxon>
        <taxon>Dikarya</taxon>
        <taxon>Ascomycota</taxon>
        <taxon>Saccharomycotina</taxon>
        <taxon>Saccharomycetes</taxon>
        <taxon>Saccharomycodales</taxon>
        <taxon>Saccharomycodaceae</taxon>
        <taxon>Hanseniaspora</taxon>
    </lineage>
</organism>
<dbReference type="Proteomes" id="UP000092321">
    <property type="component" value="Unassembled WGS sequence"/>
</dbReference>
<dbReference type="EMBL" id="LXPE01000011">
    <property type="protein sequence ID" value="OBA27067.1"/>
    <property type="molecule type" value="Genomic_DNA"/>
</dbReference>
<keyword evidence="9 10" id="KW-0472">Membrane</keyword>
<name>A0A1B7TEA3_9ASCO</name>
<keyword evidence="7" id="KW-0256">Endoplasmic reticulum</keyword>
<dbReference type="GO" id="GO:0005789">
    <property type="term" value="C:endoplasmic reticulum membrane"/>
    <property type="evidence" value="ECO:0007669"/>
    <property type="project" value="UniProtKB-SubCell"/>
</dbReference>
<keyword evidence="6 10" id="KW-0812">Transmembrane</keyword>
<evidence type="ECO:0000256" key="2">
    <source>
        <dbReference type="ARBA" id="ARBA00004687"/>
    </source>
</evidence>
<feature type="transmembrane region" description="Helical" evidence="10">
    <location>
        <begin position="131"/>
        <end position="150"/>
    </location>
</feature>
<evidence type="ECO:0000313" key="12">
    <source>
        <dbReference type="Proteomes" id="UP000092321"/>
    </source>
</evidence>
<keyword evidence="5" id="KW-0337">GPI-anchor biosynthesis</keyword>
<feature type="transmembrane region" description="Helical" evidence="10">
    <location>
        <begin position="35"/>
        <end position="54"/>
    </location>
</feature>
<feature type="transmembrane region" description="Helical" evidence="10">
    <location>
        <begin position="101"/>
        <end position="119"/>
    </location>
</feature>
<protein>
    <recommendedName>
        <fullName evidence="4">Glycosylphosphatidylinositol anchor biosynthesis protein 11</fullName>
    </recommendedName>
</protein>
<comment type="caution">
    <text evidence="11">The sequence shown here is derived from an EMBL/GenBank/DDBJ whole genome shotgun (WGS) entry which is preliminary data.</text>
</comment>
<dbReference type="GO" id="GO:0006506">
    <property type="term" value="P:GPI anchor biosynthetic process"/>
    <property type="evidence" value="ECO:0007669"/>
    <property type="project" value="UniProtKB-UniPathway"/>
</dbReference>
<accession>A0A1B7TEA3</accession>
<comment type="similarity">
    <text evidence="3">Belongs to the PIGF family.</text>
</comment>